<dbReference type="STRING" id="1280948.HY36_12795"/>
<organism evidence="1 2">
    <name type="scientific">Hyphomonas atlantica</name>
    <dbReference type="NCBI Taxonomy" id="1280948"/>
    <lineage>
        <taxon>Bacteria</taxon>
        <taxon>Pseudomonadati</taxon>
        <taxon>Pseudomonadota</taxon>
        <taxon>Alphaproteobacteria</taxon>
        <taxon>Hyphomonadales</taxon>
        <taxon>Hyphomonadaceae</taxon>
        <taxon>Hyphomonas</taxon>
    </lineage>
</organism>
<protein>
    <submittedName>
        <fullName evidence="1">Uncharacterized protein</fullName>
    </submittedName>
</protein>
<proteinExistence type="predicted"/>
<comment type="caution">
    <text evidence="1">The sequence shown here is derived from an EMBL/GenBank/DDBJ whole genome shotgun (WGS) entry which is preliminary data.</text>
</comment>
<keyword evidence="2" id="KW-1185">Reference proteome</keyword>
<dbReference type="Proteomes" id="UP000024547">
    <property type="component" value="Unassembled WGS sequence"/>
</dbReference>
<dbReference type="AlphaFoldDB" id="A0A059EAC7"/>
<reference evidence="1 2" key="1">
    <citation type="journal article" date="2014" name="Antonie Van Leeuwenhoek">
        <title>Hyphomonas beringensis sp. nov. and Hyphomonas chukchiensis sp. nov., isolated from surface seawater of the Bering Sea and Chukchi Sea.</title>
        <authorList>
            <person name="Li C."/>
            <person name="Lai Q."/>
            <person name="Li G."/>
            <person name="Dong C."/>
            <person name="Wang J."/>
            <person name="Liao Y."/>
            <person name="Shao Z."/>
        </authorList>
    </citation>
    <scope>NUCLEOTIDE SEQUENCE [LARGE SCALE GENOMIC DNA]</scope>
    <source>
        <strain evidence="1 2">22II1-22F38</strain>
    </source>
</reference>
<dbReference type="EMBL" id="AWFH01000003">
    <property type="protein sequence ID" value="KCZ64467.1"/>
    <property type="molecule type" value="Genomic_DNA"/>
</dbReference>
<gene>
    <name evidence="1" type="ORF">HY36_12795</name>
</gene>
<evidence type="ECO:0000313" key="1">
    <source>
        <dbReference type="EMBL" id="KCZ64467.1"/>
    </source>
</evidence>
<name>A0A059EAC7_9PROT</name>
<accession>A0A059EAC7</accession>
<evidence type="ECO:0000313" key="2">
    <source>
        <dbReference type="Proteomes" id="UP000024547"/>
    </source>
</evidence>
<sequence length="51" mass="5930">MRLIAASNSVGLKYQDPVRPAAMTFLPSRFDRRIWFKSRTGTLLLNVKDYK</sequence>